<evidence type="ECO:0008006" key="4">
    <source>
        <dbReference type="Google" id="ProtNLM"/>
    </source>
</evidence>
<feature type="transmembrane region" description="Helical" evidence="1">
    <location>
        <begin position="48"/>
        <end position="70"/>
    </location>
</feature>
<dbReference type="Proteomes" id="UP001595871">
    <property type="component" value="Unassembled WGS sequence"/>
</dbReference>
<dbReference type="RefSeq" id="WP_200694814.1">
    <property type="nucleotide sequence ID" value="NZ_BAAAYA010000005.1"/>
</dbReference>
<keyword evidence="1" id="KW-0472">Membrane</keyword>
<evidence type="ECO:0000256" key="1">
    <source>
        <dbReference type="SAM" id="Phobius"/>
    </source>
</evidence>
<protein>
    <recommendedName>
        <fullName evidence="4">Integral membrane protein</fullName>
    </recommendedName>
</protein>
<proteinExistence type="predicted"/>
<organism evidence="2 3">
    <name type="scientific">Streptomyces flavovirens</name>
    <dbReference type="NCBI Taxonomy" id="52258"/>
    <lineage>
        <taxon>Bacteria</taxon>
        <taxon>Bacillati</taxon>
        <taxon>Actinomycetota</taxon>
        <taxon>Actinomycetes</taxon>
        <taxon>Kitasatosporales</taxon>
        <taxon>Streptomycetaceae</taxon>
        <taxon>Streptomyces</taxon>
    </lineage>
</organism>
<gene>
    <name evidence="2" type="ORF">ACFO3R_28695</name>
</gene>
<name>A0ABV8NBI1_9ACTN</name>
<comment type="caution">
    <text evidence="2">The sequence shown here is derived from an EMBL/GenBank/DDBJ whole genome shotgun (WGS) entry which is preliminary data.</text>
</comment>
<keyword evidence="1" id="KW-0812">Transmembrane</keyword>
<sequence length="117" mass="12191">MNQPNHGGAGCLLATAGAATATLAWAPHARVSVTGGFEQSRRDLGVLYVDLPLIALGGALLPLLVWALALRTLGRPWPALVAAVVALGLGVWALTSWWEPYRQPEFLGGPSWGGAPD</sequence>
<feature type="transmembrane region" description="Helical" evidence="1">
    <location>
        <begin position="77"/>
        <end position="98"/>
    </location>
</feature>
<keyword evidence="3" id="KW-1185">Reference proteome</keyword>
<reference evidence="3" key="1">
    <citation type="journal article" date="2019" name="Int. J. Syst. Evol. Microbiol.">
        <title>The Global Catalogue of Microorganisms (GCM) 10K type strain sequencing project: providing services to taxonomists for standard genome sequencing and annotation.</title>
        <authorList>
            <consortium name="The Broad Institute Genomics Platform"/>
            <consortium name="The Broad Institute Genome Sequencing Center for Infectious Disease"/>
            <person name="Wu L."/>
            <person name="Ma J."/>
        </authorList>
    </citation>
    <scope>NUCLEOTIDE SEQUENCE [LARGE SCALE GENOMIC DNA]</scope>
    <source>
        <strain evidence="3">CCM 3243</strain>
    </source>
</reference>
<evidence type="ECO:0000313" key="3">
    <source>
        <dbReference type="Proteomes" id="UP001595871"/>
    </source>
</evidence>
<evidence type="ECO:0000313" key="2">
    <source>
        <dbReference type="EMBL" id="MFC4190323.1"/>
    </source>
</evidence>
<dbReference type="EMBL" id="JBHSCF010000055">
    <property type="protein sequence ID" value="MFC4190323.1"/>
    <property type="molecule type" value="Genomic_DNA"/>
</dbReference>
<accession>A0ABV8NBI1</accession>
<keyword evidence="1" id="KW-1133">Transmembrane helix</keyword>